<name>A0ABS5F2X3_9PROT</name>
<dbReference type="PANTHER" id="PTHR21240">
    <property type="entry name" value="2-AMINO-3-CARBOXYLMUCONATE-6-SEMIALDEHYDE DECARBOXYLASE"/>
    <property type="match status" value="1"/>
</dbReference>
<dbReference type="PANTHER" id="PTHR21240:SF28">
    <property type="entry name" value="ISO-OROTATE DECARBOXYLASE (EUROFUNG)"/>
    <property type="match status" value="1"/>
</dbReference>
<reference evidence="4" key="1">
    <citation type="journal article" date="2021" name="Syst. Appl. Microbiol.">
        <title>Roseomonas hellenica sp. nov., isolated from roots of wild-growing Alkanna tinctoria.</title>
        <authorList>
            <person name="Rat A."/>
            <person name="Naranjo H.D."/>
            <person name="Lebbe L."/>
            <person name="Cnockaert M."/>
            <person name="Krigas N."/>
            <person name="Grigoriadou K."/>
            <person name="Maloupa E."/>
            <person name="Willems A."/>
        </authorList>
    </citation>
    <scope>NUCLEOTIDE SEQUENCE [LARGE SCALE GENOMIC DNA]</scope>
    <source>
        <strain evidence="4">LMG 31523</strain>
    </source>
</reference>
<comment type="caution">
    <text evidence="3">The sequence shown here is derived from an EMBL/GenBank/DDBJ whole genome shotgun (WGS) entry which is preliminary data.</text>
</comment>
<keyword evidence="4" id="KW-1185">Reference proteome</keyword>
<feature type="domain" description="Amidohydrolase-related" evidence="2">
    <location>
        <begin position="26"/>
        <end position="373"/>
    </location>
</feature>
<evidence type="ECO:0000259" key="2">
    <source>
        <dbReference type="Pfam" id="PF04909"/>
    </source>
</evidence>
<dbReference type="InterPro" id="IPR032465">
    <property type="entry name" value="ACMSD"/>
</dbReference>
<dbReference type="EMBL" id="JAAGBB010000027">
    <property type="protein sequence ID" value="MBR0666871.1"/>
    <property type="molecule type" value="Genomic_DNA"/>
</dbReference>
<gene>
    <name evidence="3" type="ORF">GXW71_21095</name>
</gene>
<dbReference type="InterPro" id="IPR032466">
    <property type="entry name" value="Metal_Hydrolase"/>
</dbReference>
<sequence length="373" mass="42197">MNILVSPGHTEGLAPGRPPQAVLGLIDVDIHPRAHSLTAFKPYLSQRWWDYLLTYGLRARHGFAGGQPPFPKAQPMASRRDAWPPGGSPASDLGFVRAQHLDHYGIDAGVLNPLQPSGQGDQNNLFSAAMARAVNEWQVEEWTRPEPRLHASIVVPYEDGEASAAEIRHWAGHKDFCQVLMMSRTAEPVGKQRYWPIYEAAQEVGLPVAFHAFGYSGWPMTNAGWPSFYIEEVSEHATSCQPQMTSLVVEGVFERFPKLKIILIECGFGWLPALAWRLDRHWKTLKAEVPHLKRAPSEYLREHVWVSTQPMEDPEKPEHLLDIIEWIGPDRILFASDYPHWDFDDPRLAIPSIIPLEQRQAIWGGNARRAYGF</sequence>
<protein>
    <submittedName>
        <fullName evidence="3">Amidohydrolase</fullName>
    </submittedName>
</protein>
<evidence type="ECO:0000313" key="4">
    <source>
        <dbReference type="Proteomes" id="UP001196870"/>
    </source>
</evidence>
<evidence type="ECO:0000313" key="3">
    <source>
        <dbReference type="EMBL" id="MBR0666871.1"/>
    </source>
</evidence>
<keyword evidence="1" id="KW-0456">Lyase</keyword>
<dbReference type="SUPFAM" id="SSF51556">
    <property type="entry name" value="Metallo-dependent hydrolases"/>
    <property type="match status" value="1"/>
</dbReference>
<dbReference type="Proteomes" id="UP001196870">
    <property type="component" value="Unassembled WGS sequence"/>
</dbReference>
<dbReference type="InterPro" id="IPR006680">
    <property type="entry name" value="Amidohydro-rel"/>
</dbReference>
<accession>A0ABS5F2X3</accession>
<dbReference type="Pfam" id="PF04909">
    <property type="entry name" value="Amidohydro_2"/>
    <property type="match status" value="1"/>
</dbReference>
<dbReference type="RefSeq" id="WP_211854650.1">
    <property type="nucleotide sequence ID" value="NZ_JAAGBB010000027.1"/>
</dbReference>
<proteinExistence type="predicted"/>
<dbReference type="Gene3D" id="3.20.20.140">
    <property type="entry name" value="Metal-dependent hydrolases"/>
    <property type="match status" value="1"/>
</dbReference>
<organism evidence="3 4">
    <name type="scientific">Plastoroseomonas hellenica</name>
    <dbReference type="NCBI Taxonomy" id="2687306"/>
    <lineage>
        <taxon>Bacteria</taxon>
        <taxon>Pseudomonadati</taxon>
        <taxon>Pseudomonadota</taxon>
        <taxon>Alphaproteobacteria</taxon>
        <taxon>Acetobacterales</taxon>
        <taxon>Acetobacteraceae</taxon>
        <taxon>Plastoroseomonas</taxon>
    </lineage>
</organism>
<evidence type="ECO:0000256" key="1">
    <source>
        <dbReference type="ARBA" id="ARBA00023239"/>
    </source>
</evidence>